<dbReference type="InterPro" id="IPR015500">
    <property type="entry name" value="Peptidase_S8_subtilisin-rel"/>
</dbReference>
<keyword evidence="8" id="KW-1185">Reference proteome</keyword>
<dbReference type="InterPro" id="IPR000209">
    <property type="entry name" value="Peptidase_S8/S53_dom"/>
</dbReference>
<evidence type="ECO:0000256" key="3">
    <source>
        <dbReference type="ARBA" id="ARBA00022801"/>
    </source>
</evidence>
<sequence>MKNLRFLGILAISILAFSCTDELLTESQLEVVQLENDITQSRESGELTGISYSSSEIVLLYKEGTTLDQKINLRNKHAADIRQIKKCARCDDPLEDGCSPFEVWDLYVDPNEKKGVLSDGSGDDEEIIKAVEVNFSFESGPNTIVTDASFSGSNNTNIASLIANNRGIIIAFLDTGIDYGNAAVFGTKPFLHDTSDSKYPQLHSGFNFVNNTINVYDDSSNGHGTKTASVITEQLKKTPMDYELLPVKVLDKNGKGKYSDILCGLQFALREADVVNASLGWYGNANSTHPIFKSIISRYEQDKMIIASGGNDTSNNDGTAHYPSSFIHSNVLGIAASKNSYAENPNNDIADYSNYGMTSLDFFANGSVTHPALGGNLYPSPRGTSFAAARVTAIVAAYLDAMGTGPVTPFDVRNYLKNTGDPVLFSFSVSYDILLD</sequence>
<dbReference type="PANTHER" id="PTHR43806">
    <property type="entry name" value="PEPTIDASE S8"/>
    <property type="match status" value="1"/>
</dbReference>
<evidence type="ECO:0000313" key="8">
    <source>
        <dbReference type="Proteomes" id="UP001257277"/>
    </source>
</evidence>
<evidence type="ECO:0000256" key="5">
    <source>
        <dbReference type="PROSITE-ProRule" id="PRU01240"/>
    </source>
</evidence>
<evidence type="ECO:0000256" key="4">
    <source>
        <dbReference type="ARBA" id="ARBA00022825"/>
    </source>
</evidence>
<feature type="active site" description="Charge relay system" evidence="5">
    <location>
        <position position="223"/>
    </location>
</feature>
<proteinExistence type="inferred from homology"/>
<feature type="active site" description="Charge relay system" evidence="5">
    <location>
        <position position="385"/>
    </location>
</feature>
<dbReference type="InterPro" id="IPR036852">
    <property type="entry name" value="Peptidase_S8/S53_dom_sf"/>
</dbReference>
<dbReference type="Pfam" id="PF00082">
    <property type="entry name" value="Peptidase_S8"/>
    <property type="match status" value="1"/>
</dbReference>
<dbReference type="SUPFAM" id="SSF52743">
    <property type="entry name" value="Subtilisin-like"/>
    <property type="match status" value="1"/>
</dbReference>
<dbReference type="Proteomes" id="UP001257277">
    <property type="component" value="Unassembled WGS sequence"/>
</dbReference>
<dbReference type="RefSeq" id="WP_349242373.1">
    <property type="nucleotide sequence ID" value="NZ_JAVTTO010000004.1"/>
</dbReference>
<keyword evidence="4 5" id="KW-0720">Serine protease</keyword>
<dbReference type="Gene3D" id="3.40.50.200">
    <property type="entry name" value="Peptidase S8/S53 domain"/>
    <property type="match status" value="1"/>
</dbReference>
<evidence type="ECO:0000256" key="1">
    <source>
        <dbReference type="ARBA" id="ARBA00011073"/>
    </source>
</evidence>
<accession>A0ABU3LJ39</accession>
<dbReference type="PROSITE" id="PS51257">
    <property type="entry name" value="PROKAR_LIPOPROTEIN"/>
    <property type="match status" value="1"/>
</dbReference>
<gene>
    <name evidence="7" type="ORF">RQM59_12070</name>
</gene>
<keyword evidence="2 5" id="KW-0645">Protease</keyword>
<comment type="similarity">
    <text evidence="1 5">Belongs to the peptidase S8 family.</text>
</comment>
<feature type="domain" description="Peptidase S8/S53" evidence="6">
    <location>
        <begin position="166"/>
        <end position="420"/>
    </location>
</feature>
<dbReference type="PANTHER" id="PTHR43806:SF11">
    <property type="entry name" value="CEREVISIN-RELATED"/>
    <property type="match status" value="1"/>
</dbReference>
<dbReference type="EMBL" id="JAVTTO010000004">
    <property type="protein sequence ID" value="MDT7833123.1"/>
    <property type="molecule type" value="Genomic_DNA"/>
</dbReference>
<comment type="caution">
    <text evidence="7">The sequence shown here is derived from an EMBL/GenBank/DDBJ whole genome shotgun (WGS) entry which is preliminary data.</text>
</comment>
<protein>
    <submittedName>
        <fullName evidence="7">S8 family serine peptidase</fullName>
    </submittedName>
</protein>
<reference evidence="7 8" key="1">
    <citation type="submission" date="2023-09" db="EMBL/GenBank/DDBJ databases">
        <title>Novel taxa isolated from Blanes Bay.</title>
        <authorList>
            <person name="Rey-Velasco X."/>
            <person name="Lucena T."/>
        </authorList>
    </citation>
    <scope>NUCLEOTIDE SEQUENCE [LARGE SCALE GENOMIC DNA]</scope>
    <source>
        <strain evidence="7 8">S356</strain>
    </source>
</reference>
<evidence type="ECO:0000259" key="6">
    <source>
        <dbReference type="Pfam" id="PF00082"/>
    </source>
</evidence>
<dbReference type="InterPro" id="IPR023827">
    <property type="entry name" value="Peptidase_S8_Asp-AS"/>
</dbReference>
<dbReference type="PROSITE" id="PS00136">
    <property type="entry name" value="SUBTILASE_ASP"/>
    <property type="match status" value="1"/>
</dbReference>
<name>A0ABU3LJ39_9FLAO</name>
<organism evidence="7 8">
    <name type="scientific">Asprobacillus argus</name>
    <dbReference type="NCBI Taxonomy" id="3076534"/>
    <lineage>
        <taxon>Bacteria</taxon>
        <taxon>Pseudomonadati</taxon>
        <taxon>Bacteroidota</taxon>
        <taxon>Flavobacteriia</taxon>
        <taxon>Flavobacteriales</taxon>
        <taxon>Flavobacteriaceae</taxon>
        <taxon>Asprobacillus</taxon>
    </lineage>
</organism>
<dbReference type="PRINTS" id="PR00723">
    <property type="entry name" value="SUBTILISIN"/>
</dbReference>
<dbReference type="PROSITE" id="PS51892">
    <property type="entry name" value="SUBTILASE"/>
    <property type="match status" value="1"/>
</dbReference>
<evidence type="ECO:0000256" key="2">
    <source>
        <dbReference type="ARBA" id="ARBA00022670"/>
    </source>
</evidence>
<evidence type="ECO:0000313" key="7">
    <source>
        <dbReference type="EMBL" id="MDT7833123.1"/>
    </source>
</evidence>
<dbReference type="InterPro" id="IPR050131">
    <property type="entry name" value="Peptidase_S8_subtilisin-like"/>
</dbReference>
<keyword evidence="3 5" id="KW-0378">Hydrolase</keyword>
<feature type="active site" description="Charge relay system" evidence="5">
    <location>
        <position position="174"/>
    </location>
</feature>